<dbReference type="GO" id="GO:0031640">
    <property type="term" value="P:killing of cells of another organism"/>
    <property type="evidence" value="ECO:0007669"/>
    <property type="project" value="Ensembl"/>
</dbReference>
<reference evidence="12" key="2">
    <citation type="submission" date="2025-09" db="UniProtKB">
        <authorList>
            <consortium name="Ensembl"/>
        </authorList>
    </citation>
    <scope>IDENTIFICATION</scope>
</reference>
<comment type="subcellular location">
    <subcellularLocation>
        <location evidence="2 10">Secreted</location>
    </subcellularLocation>
</comment>
<dbReference type="GO" id="GO:0005576">
    <property type="term" value="C:extracellular region"/>
    <property type="evidence" value="ECO:0007669"/>
    <property type="project" value="UniProtKB-SubCell"/>
</dbReference>
<keyword evidence="4 10" id="KW-0964">Secreted</keyword>
<keyword evidence="9" id="KW-1015">Disulfide bond</keyword>
<keyword evidence="13" id="KW-1185">Reference proteome</keyword>
<evidence type="ECO:0000256" key="5">
    <source>
        <dbReference type="ARBA" id="ARBA00022529"/>
    </source>
</evidence>
<keyword evidence="5 10" id="KW-0929">Antimicrobial</keyword>
<feature type="chain" id="PRO_5034540337" description="Beta-defensin" evidence="10">
    <location>
        <begin position="19"/>
        <end position="94"/>
    </location>
</feature>
<keyword evidence="7 10" id="KW-0211">Defensin</keyword>
<dbReference type="CTD" id="245939"/>
<accession>A0A8C5KT47</accession>
<feature type="signal peptide" evidence="10">
    <location>
        <begin position="1"/>
        <end position="18"/>
    </location>
</feature>
<reference evidence="12" key="1">
    <citation type="submission" date="2025-08" db="UniProtKB">
        <authorList>
            <consortium name="Ensembl"/>
        </authorList>
    </citation>
    <scope>IDENTIFICATION</scope>
</reference>
<dbReference type="OMA" id="ISEMGCL"/>
<evidence type="ECO:0000256" key="6">
    <source>
        <dbReference type="ARBA" id="ARBA00022729"/>
    </source>
</evidence>
<dbReference type="GO" id="GO:0045087">
    <property type="term" value="P:innate immune response"/>
    <property type="evidence" value="ECO:0007669"/>
    <property type="project" value="InterPro"/>
</dbReference>
<evidence type="ECO:0000256" key="1">
    <source>
        <dbReference type="ARBA" id="ARBA00002878"/>
    </source>
</evidence>
<dbReference type="GO" id="GO:0050829">
    <property type="term" value="P:defense response to Gram-negative bacterium"/>
    <property type="evidence" value="ECO:0007669"/>
    <property type="project" value="Ensembl"/>
</dbReference>
<evidence type="ECO:0000256" key="8">
    <source>
        <dbReference type="ARBA" id="ARBA00023022"/>
    </source>
</evidence>
<comment type="similarity">
    <text evidence="3 10">Belongs to the beta-defensin family.</text>
</comment>
<evidence type="ECO:0000259" key="11">
    <source>
        <dbReference type="Pfam" id="PF13841"/>
    </source>
</evidence>
<evidence type="ECO:0000256" key="7">
    <source>
        <dbReference type="ARBA" id="ARBA00022940"/>
    </source>
</evidence>
<organism evidence="12 13">
    <name type="scientific">Jaculus jaculus</name>
    <name type="common">Lesser Egyptian jerboa</name>
    <dbReference type="NCBI Taxonomy" id="51337"/>
    <lineage>
        <taxon>Eukaryota</taxon>
        <taxon>Metazoa</taxon>
        <taxon>Chordata</taxon>
        <taxon>Craniata</taxon>
        <taxon>Vertebrata</taxon>
        <taxon>Euteleostomi</taxon>
        <taxon>Mammalia</taxon>
        <taxon>Eutheria</taxon>
        <taxon>Euarchontoglires</taxon>
        <taxon>Glires</taxon>
        <taxon>Rodentia</taxon>
        <taxon>Myomorpha</taxon>
        <taxon>Dipodoidea</taxon>
        <taxon>Dipodidae</taxon>
        <taxon>Dipodinae</taxon>
        <taxon>Jaculus</taxon>
    </lineage>
</organism>
<evidence type="ECO:0000313" key="13">
    <source>
        <dbReference type="Proteomes" id="UP000694385"/>
    </source>
</evidence>
<dbReference type="Ensembl" id="ENSJJAT00000019693.1">
    <property type="protein sequence ID" value="ENSJJAP00000013204.1"/>
    <property type="gene ID" value="ENSJJAG00000016040.1"/>
</dbReference>
<dbReference type="GeneID" id="101597930"/>
<evidence type="ECO:0000256" key="10">
    <source>
        <dbReference type="RuleBase" id="RU231113"/>
    </source>
</evidence>
<evidence type="ECO:0000256" key="4">
    <source>
        <dbReference type="ARBA" id="ARBA00022525"/>
    </source>
</evidence>
<dbReference type="PANTHER" id="PTHR15001:SF3">
    <property type="entry name" value="BETA-DEFENSIN 123"/>
    <property type="match status" value="1"/>
</dbReference>
<dbReference type="InterPro" id="IPR050544">
    <property type="entry name" value="Beta-defensin"/>
</dbReference>
<dbReference type="InterPro" id="IPR025933">
    <property type="entry name" value="Beta_defensin_dom"/>
</dbReference>
<dbReference type="AlphaFoldDB" id="A0A8C5KT47"/>
<dbReference type="RefSeq" id="XP_004668043.1">
    <property type="nucleotide sequence ID" value="XM_004667986.1"/>
</dbReference>
<evidence type="ECO:0000256" key="2">
    <source>
        <dbReference type="ARBA" id="ARBA00004613"/>
    </source>
</evidence>
<dbReference type="GeneTree" id="ENSGT00530000064329"/>
<comment type="function">
    <text evidence="1 10">Has antibacterial activity.</text>
</comment>
<evidence type="ECO:0000256" key="9">
    <source>
        <dbReference type="ARBA" id="ARBA00023157"/>
    </source>
</evidence>
<keyword evidence="6 10" id="KW-0732">Signal</keyword>
<gene>
    <name evidence="12" type="primary">Defb128</name>
</gene>
<dbReference type="GO" id="GO:0050830">
    <property type="term" value="P:defense response to Gram-positive bacterium"/>
    <property type="evidence" value="ECO:0007669"/>
    <property type="project" value="Ensembl"/>
</dbReference>
<dbReference type="Pfam" id="PF13841">
    <property type="entry name" value="Defensin_beta_2"/>
    <property type="match status" value="1"/>
</dbReference>
<feature type="domain" description="Beta-defensin" evidence="11">
    <location>
        <begin position="23"/>
        <end position="53"/>
    </location>
</feature>
<name>A0A8C5KT47_JACJA</name>
<dbReference type="Proteomes" id="UP000694385">
    <property type="component" value="Unassembled WGS sequence"/>
</dbReference>
<dbReference type="OrthoDB" id="9831336at2759"/>
<proteinExistence type="inferred from homology"/>
<dbReference type="PANTHER" id="PTHR15001">
    <property type="entry name" value="BETA-DEFENSIN 123-RELATED"/>
    <property type="match status" value="1"/>
</dbReference>
<sequence length="94" mass="10767">MKLFLGVIVLLSVVLTDGAKPPKCFNNIEGYCRKKCNLGEISEVSCLHDKLCCVNYERNKMKIQQLQKPVQIEKSEEVQDYIVLPTIPYETESM</sequence>
<keyword evidence="8 10" id="KW-0044">Antibiotic</keyword>
<evidence type="ECO:0000256" key="3">
    <source>
        <dbReference type="ARBA" id="ARBA00007371"/>
    </source>
</evidence>
<protein>
    <recommendedName>
        <fullName evidence="10">Beta-defensin</fullName>
    </recommendedName>
</protein>
<evidence type="ECO:0000313" key="12">
    <source>
        <dbReference type="Ensembl" id="ENSJJAP00000013204.1"/>
    </source>
</evidence>